<dbReference type="PANTHER" id="PTHR43255:SF1">
    <property type="entry name" value="IRON-SULFUR-BINDING OXIDOREDUCTASE FADF-RELATED"/>
    <property type="match status" value="1"/>
</dbReference>
<dbReference type="PROSITE" id="PS00198">
    <property type="entry name" value="4FE4S_FER_1"/>
    <property type="match status" value="1"/>
</dbReference>
<feature type="domain" description="4Fe-4S ferredoxin-type" evidence="7">
    <location>
        <begin position="300"/>
        <end position="331"/>
    </location>
</feature>
<protein>
    <submittedName>
        <fullName evidence="8">4Fe-4S dicluster domain-containing protein</fullName>
    </submittedName>
</protein>
<dbReference type="PROSITE" id="PS51379">
    <property type="entry name" value="4FE4S_FER_2"/>
    <property type="match status" value="2"/>
</dbReference>
<reference evidence="8 9" key="1">
    <citation type="submission" date="2017-06" db="EMBL/GenBank/DDBJ databases">
        <authorList>
            <person name="Varghese N."/>
            <person name="Submissions S."/>
        </authorList>
    </citation>
    <scope>NUCLEOTIDE SEQUENCE [LARGE SCALE GENOMIC DNA]</scope>
    <source>
        <strain evidence="8 9">DSM 19840</strain>
    </source>
</reference>
<evidence type="ECO:0000256" key="6">
    <source>
        <dbReference type="SAM" id="Phobius"/>
    </source>
</evidence>
<evidence type="ECO:0000256" key="4">
    <source>
        <dbReference type="ARBA" id="ARBA00023004"/>
    </source>
</evidence>
<dbReference type="InterPro" id="IPR017900">
    <property type="entry name" value="4Fe4S_Fe_S_CS"/>
</dbReference>
<keyword evidence="6" id="KW-0472">Membrane</keyword>
<sequence>MQYLPNIIFIVLLVAGIGFFVKNVSRLKRNIFLGKDADLTDNKAQRWTNMAKIALGQTKMVVRPIAGILHIIVYVGFIIINIEVLEIILDGILGTHRLFSVLGPVYDFLIGSFEILAFLVIVAVIIFWARRNIIKLKRFLKPEMKGWPKQDGNLILYIELVLMVLFLTMNGADYQLQQMGAEHYVNAGSYPISSFIAPFFQNMSVSTLILIERIAWWLHIAGILFFLNYLYYSKHLHILLAFPNTYYGKLTPKGQFKNLDAVTNEVRMMMDPEADPYAEPAEDAAVPDKFGASDVQDLSWVQLLNAYTCTECGRCTSECPANQTGKKLSPRKIMMDTRDRLEEVGAIMDKNKGEFVDDGKQLLNDYITPEELWACTSCNACVQACPISIDPLSIIMDMRQYLVMEQSAAPSDLNNMMGNIENNGAPWPFNQMDRLNWSKES</sequence>
<dbReference type="InterPro" id="IPR036197">
    <property type="entry name" value="NarG-like_sf"/>
</dbReference>
<evidence type="ECO:0000256" key="1">
    <source>
        <dbReference type="ARBA" id="ARBA00022485"/>
    </source>
</evidence>
<evidence type="ECO:0000259" key="7">
    <source>
        <dbReference type="PROSITE" id="PS51379"/>
    </source>
</evidence>
<dbReference type="RefSeq" id="WP_089261709.1">
    <property type="nucleotide sequence ID" value="NZ_FZNV01000005.1"/>
</dbReference>
<organism evidence="8 9">
    <name type="scientific">Maribacter sedimenticola</name>
    <dbReference type="NCBI Taxonomy" id="228956"/>
    <lineage>
        <taxon>Bacteria</taxon>
        <taxon>Pseudomonadati</taxon>
        <taxon>Bacteroidota</taxon>
        <taxon>Flavobacteriia</taxon>
        <taxon>Flavobacteriales</taxon>
        <taxon>Flavobacteriaceae</taxon>
        <taxon>Maribacter</taxon>
    </lineage>
</organism>
<dbReference type="Gene3D" id="1.20.950.20">
    <property type="entry name" value="Transmembrane di-heme cytochromes, Chain C"/>
    <property type="match status" value="1"/>
</dbReference>
<feature type="transmembrane region" description="Helical" evidence="6">
    <location>
        <begin position="154"/>
        <end position="172"/>
    </location>
</feature>
<feature type="transmembrane region" description="Helical" evidence="6">
    <location>
        <begin position="108"/>
        <end position="129"/>
    </location>
</feature>
<name>A0ABY1SJY6_9FLAO</name>
<dbReference type="Gene3D" id="1.10.1060.10">
    <property type="entry name" value="Alpha-helical ferredoxin"/>
    <property type="match status" value="1"/>
</dbReference>
<keyword evidence="1" id="KW-0004">4Fe-4S</keyword>
<dbReference type="Proteomes" id="UP000198337">
    <property type="component" value="Unassembled WGS sequence"/>
</dbReference>
<comment type="caution">
    <text evidence="8">The sequence shown here is derived from an EMBL/GenBank/DDBJ whole genome shotgun (WGS) entry which is preliminary data.</text>
</comment>
<keyword evidence="9" id="KW-1185">Reference proteome</keyword>
<dbReference type="InterPro" id="IPR009051">
    <property type="entry name" value="Helical_ferredxn"/>
</dbReference>
<evidence type="ECO:0000313" key="8">
    <source>
        <dbReference type="EMBL" id="SNR67237.1"/>
    </source>
</evidence>
<feature type="transmembrane region" description="Helical" evidence="6">
    <location>
        <begin position="214"/>
        <end position="232"/>
    </location>
</feature>
<dbReference type="PANTHER" id="PTHR43255">
    <property type="entry name" value="IRON-SULFUR-BINDING OXIDOREDUCTASE FADF-RELATED-RELATED"/>
    <property type="match status" value="1"/>
</dbReference>
<feature type="transmembrane region" description="Helical" evidence="6">
    <location>
        <begin position="65"/>
        <end position="88"/>
    </location>
</feature>
<evidence type="ECO:0000256" key="3">
    <source>
        <dbReference type="ARBA" id="ARBA00023002"/>
    </source>
</evidence>
<keyword evidence="4" id="KW-0408">Iron</keyword>
<evidence type="ECO:0000256" key="2">
    <source>
        <dbReference type="ARBA" id="ARBA00022723"/>
    </source>
</evidence>
<gene>
    <name evidence="8" type="ORF">SAMN04488009_3099</name>
</gene>
<keyword evidence="2" id="KW-0479">Metal-binding</keyword>
<dbReference type="SUPFAM" id="SSF103501">
    <property type="entry name" value="Respiratory nitrate reductase 1 gamma chain"/>
    <property type="match status" value="1"/>
</dbReference>
<feature type="transmembrane region" description="Helical" evidence="6">
    <location>
        <begin position="6"/>
        <end position="25"/>
    </location>
</feature>
<keyword evidence="6" id="KW-0812">Transmembrane</keyword>
<feature type="domain" description="4Fe-4S ferredoxin-type" evidence="7">
    <location>
        <begin position="365"/>
        <end position="397"/>
    </location>
</feature>
<keyword evidence="6" id="KW-1133">Transmembrane helix</keyword>
<evidence type="ECO:0000256" key="5">
    <source>
        <dbReference type="ARBA" id="ARBA00023014"/>
    </source>
</evidence>
<dbReference type="Pfam" id="PF13187">
    <property type="entry name" value="Fer4_9"/>
    <property type="match status" value="1"/>
</dbReference>
<dbReference type="EMBL" id="FZNV01000005">
    <property type="protein sequence ID" value="SNR67237.1"/>
    <property type="molecule type" value="Genomic_DNA"/>
</dbReference>
<accession>A0ABY1SJY6</accession>
<keyword evidence="3" id="KW-0560">Oxidoreductase</keyword>
<proteinExistence type="predicted"/>
<keyword evidence="5" id="KW-0411">Iron-sulfur</keyword>
<dbReference type="InterPro" id="IPR017896">
    <property type="entry name" value="4Fe4S_Fe-S-bd"/>
</dbReference>
<evidence type="ECO:0000313" key="9">
    <source>
        <dbReference type="Proteomes" id="UP000198337"/>
    </source>
</evidence>
<dbReference type="SUPFAM" id="SSF46548">
    <property type="entry name" value="alpha-helical ferredoxin"/>
    <property type="match status" value="1"/>
</dbReference>
<dbReference type="InterPro" id="IPR051460">
    <property type="entry name" value="HdrC_iron-sulfur_subunit"/>
</dbReference>